<accession>A0A926DRK8</accession>
<feature type="transmembrane region" description="Helical" evidence="1">
    <location>
        <begin position="31"/>
        <end position="51"/>
    </location>
</feature>
<evidence type="ECO:0000313" key="2">
    <source>
        <dbReference type="EMBL" id="MBC8542499.1"/>
    </source>
</evidence>
<gene>
    <name evidence="2" type="ORF">H8730_02920</name>
</gene>
<dbReference type="InterPro" id="IPR032111">
    <property type="entry name" value="Clostridium_phage_holin"/>
</dbReference>
<keyword evidence="1" id="KW-1133">Transmembrane helix</keyword>
<keyword evidence="3" id="KW-1185">Reference proteome</keyword>
<dbReference type="EMBL" id="JACRSQ010000003">
    <property type="protein sequence ID" value="MBC8542499.1"/>
    <property type="molecule type" value="Genomic_DNA"/>
</dbReference>
<feature type="transmembrane region" description="Helical" evidence="1">
    <location>
        <begin position="9"/>
        <end position="25"/>
    </location>
</feature>
<organism evidence="2 3">
    <name type="scientific">Bianquea renquensis</name>
    <dbReference type="NCBI Taxonomy" id="2763661"/>
    <lineage>
        <taxon>Bacteria</taxon>
        <taxon>Bacillati</taxon>
        <taxon>Bacillota</taxon>
        <taxon>Clostridia</taxon>
        <taxon>Eubacteriales</taxon>
        <taxon>Bianqueaceae</taxon>
        <taxon>Bianquea</taxon>
    </lineage>
</organism>
<dbReference type="Proteomes" id="UP000657006">
    <property type="component" value="Unassembled WGS sequence"/>
</dbReference>
<reference evidence="2" key="1">
    <citation type="submission" date="2020-08" db="EMBL/GenBank/DDBJ databases">
        <title>Genome public.</title>
        <authorList>
            <person name="Liu C."/>
            <person name="Sun Q."/>
        </authorList>
    </citation>
    <scope>NUCLEOTIDE SEQUENCE</scope>
    <source>
        <strain evidence="2">NSJ-32</strain>
    </source>
</reference>
<proteinExistence type="predicted"/>
<dbReference type="RefSeq" id="WP_177714373.1">
    <property type="nucleotide sequence ID" value="NZ_JACRSQ010000003.1"/>
</dbReference>
<keyword evidence="1" id="KW-0812">Transmembrane</keyword>
<evidence type="ECO:0000256" key="1">
    <source>
        <dbReference type="SAM" id="Phobius"/>
    </source>
</evidence>
<name>A0A926DRK8_9FIRM</name>
<keyword evidence="1" id="KW-0472">Membrane</keyword>
<dbReference type="Pfam" id="PF16079">
    <property type="entry name" value="Phage_holin_5_2"/>
    <property type="match status" value="1"/>
</dbReference>
<comment type="caution">
    <text evidence="2">The sequence shown here is derived from an EMBL/GenBank/DDBJ whole genome shotgun (WGS) entry which is preliminary data.</text>
</comment>
<evidence type="ECO:0000313" key="3">
    <source>
        <dbReference type="Proteomes" id="UP000657006"/>
    </source>
</evidence>
<sequence>MNIEFLREYMIPVVLGICLVIGWLIKHCTPIPNRFIPLIVSVLGILLAIWVKMSLTPDVLLAGMTSGLASTGMHQLVDKLVQGQKEE</sequence>
<protein>
    <submittedName>
        <fullName evidence="2">Phage holin family protein</fullName>
    </submittedName>
</protein>
<dbReference type="AlphaFoldDB" id="A0A926DRK8"/>